<organism evidence="9 10">
    <name type="scientific">Hymenobacter amundsenii</name>
    <dbReference type="NCBI Taxonomy" id="2006685"/>
    <lineage>
        <taxon>Bacteria</taxon>
        <taxon>Pseudomonadati</taxon>
        <taxon>Bacteroidota</taxon>
        <taxon>Cytophagia</taxon>
        <taxon>Cytophagales</taxon>
        <taxon>Hymenobacteraceae</taxon>
        <taxon>Hymenobacter</taxon>
    </lineage>
</organism>
<gene>
    <name evidence="9" type="ORF">CDA63_10845</name>
</gene>
<dbReference type="InterPro" id="IPR013325">
    <property type="entry name" value="RNA_pol_sigma_r2"/>
</dbReference>
<dbReference type="Proteomes" id="UP000197277">
    <property type="component" value="Unassembled WGS sequence"/>
</dbReference>
<dbReference type="InterPro" id="IPR000943">
    <property type="entry name" value="RNA_pol_sigma70"/>
</dbReference>
<dbReference type="InterPro" id="IPR007630">
    <property type="entry name" value="RNA_pol_sigma70_r4"/>
</dbReference>
<keyword evidence="2" id="KW-0731">Sigma factor</keyword>
<dbReference type="Pfam" id="PF04542">
    <property type="entry name" value="Sigma70_r2"/>
    <property type="match status" value="1"/>
</dbReference>
<dbReference type="InterPro" id="IPR013324">
    <property type="entry name" value="RNA_pol_sigma_r3/r4-like"/>
</dbReference>
<evidence type="ECO:0000313" key="9">
    <source>
        <dbReference type="EMBL" id="OWP63027.1"/>
    </source>
</evidence>
<dbReference type="RefSeq" id="WP_088464476.1">
    <property type="nucleotide sequence ID" value="NZ_NIRR01000016.1"/>
</dbReference>
<evidence type="ECO:0000313" key="10">
    <source>
        <dbReference type="Proteomes" id="UP000197277"/>
    </source>
</evidence>
<dbReference type="Gene3D" id="1.20.120.1810">
    <property type="match status" value="1"/>
</dbReference>
<dbReference type="InterPro" id="IPR009042">
    <property type="entry name" value="RNA_pol_sigma70_r1_2"/>
</dbReference>
<dbReference type="InterPro" id="IPR036388">
    <property type="entry name" value="WH-like_DNA-bd_sf"/>
</dbReference>
<evidence type="ECO:0000259" key="7">
    <source>
        <dbReference type="Pfam" id="PF04542"/>
    </source>
</evidence>
<reference evidence="9 10" key="1">
    <citation type="submission" date="2017-06" db="EMBL/GenBank/DDBJ databases">
        <title>Hymenobacter amundsenii sp. nov. isolated from regoliths in Antarctica.</title>
        <authorList>
            <person name="Sedlacek I."/>
            <person name="Kralova S."/>
            <person name="Pantucek R."/>
            <person name="Svec P."/>
            <person name="Holochova P."/>
            <person name="Stankova E."/>
            <person name="Vrbovska V."/>
            <person name="Busse H.-J."/>
        </authorList>
    </citation>
    <scope>NUCLEOTIDE SEQUENCE [LARGE SCALE GENOMIC DNA]</scope>
    <source>
        <strain evidence="9 10">CCM 8682</strain>
    </source>
</reference>
<dbReference type="GO" id="GO:0003677">
    <property type="term" value="F:DNA binding"/>
    <property type="evidence" value="ECO:0007669"/>
    <property type="project" value="UniProtKB-KW"/>
</dbReference>
<dbReference type="InterPro" id="IPR050239">
    <property type="entry name" value="Sigma-70_RNA_pol_init_factors"/>
</dbReference>
<dbReference type="NCBIfam" id="TIGR02937">
    <property type="entry name" value="sigma70-ECF"/>
    <property type="match status" value="1"/>
</dbReference>
<dbReference type="EMBL" id="NIRR01000016">
    <property type="protein sequence ID" value="OWP63027.1"/>
    <property type="molecule type" value="Genomic_DNA"/>
</dbReference>
<sequence>MRQLKISKQITNRESQSLDKYLQEIGKVDLLTPDEEVTLAQRIKAGDQLALEKLTKANLRFVVSVAKQYQNQGLSLGDLINEGNLGLIKAAKRFDETRGFKFISYAVWWIRQSILQALAEQSRIVRLPLNRVGSLNKISKSFSELEQKFEREPSPEEIAEVLELTTSEVVDTLKISGRHVSVDAPFVQGEENRLLDVLENEDEESPDTGLMNDSLRKEVQRALSTLTKREADVITLYFGLNGEHSLTLEEIGEKFNLTRERVRQIKEKAIRRLRHTSRSKALKPYLG</sequence>
<dbReference type="Pfam" id="PF04545">
    <property type="entry name" value="Sigma70_r4"/>
    <property type="match status" value="1"/>
</dbReference>
<dbReference type="PIRSF" id="PIRSF000770">
    <property type="entry name" value="RNA_pol_sigma-SigE/K"/>
    <property type="match status" value="1"/>
</dbReference>
<dbReference type="GO" id="GO:0016987">
    <property type="term" value="F:sigma factor activity"/>
    <property type="evidence" value="ECO:0007669"/>
    <property type="project" value="UniProtKB-KW"/>
</dbReference>
<evidence type="ECO:0000256" key="2">
    <source>
        <dbReference type="ARBA" id="ARBA00023082"/>
    </source>
</evidence>
<keyword evidence="1" id="KW-0805">Transcription regulation</keyword>
<dbReference type="Gene3D" id="1.10.601.10">
    <property type="entry name" value="RNA Polymerase Primary Sigma Factor"/>
    <property type="match status" value="1"/>
</dbReference>
<evidence type="ECO:0000259" key="8">
    <source>
        <dbReference type="Pfam" id="PF04545"/>
    </source>
</evidence>
<proteinExistence type="predicted"/>
<feature type="domain" description="RNA polymerase sigma-70 region 3" evidence="6">
    <location>
        <begin position="135"/>
        <end position="207"/>
    </location>
</feature>
<evidence type="ECO:0000256" key="3">
    <source>
        <dbReference type="ARBA" id="ARBA00023125"/>
    </source>
</evidence>
<dbReference type="OrthoDB" id="9809557at2"/>
<accession>A0A246FKD5</accession>
<dbReference type="PRINTS" id="PR00046">
    <property type="entry name" value="SIGMA70FCT"/>
</dbReference>
<dbReference type="Gene3D" id="1.10.10.10">
    <property type="entry name" value="Winged helix-like DNA-binding domain superfamily/Winged helix DNA-binding domain"/>
    <property type="match status" value="2"/>
</dbReference>
<evidence type="ECO:0000256" key="1">
    <source>
        <dbReference type="ARBA" id="ARBA00023015"/>
    </source>
</evidence>
<dbReference type="Pfam" id="PF00140">
    <property type="entry name" value="Sigma70_r1_2"/>
    <property type="match status" value="1"/>
</dbReference>
<dbReference type="PANTHER" id="PTHR30603:SF47">
    <property type="entry name" value="RNA POLYMERASE SIGMA FACTOR SIGD, CHLOROPLASTIC"/>
    <property type="match status" value="1"/>
</dbReference>
<dbReference type="CDD" id="cd06171">
    <property type="entry name" value="Sigma70_r4"/>
    <property type="match status" value="1"/>
</dbReference>
<dbReference type="GO" id="GO:0006352">
    <property type="term" value="P:DNA-templated transcription initiation"/>
    <property type="evidence" value="ECO:0007669"/>
    <property type="project" value="InterPro"/>
</dbReference>
<dbReference type="InterPro" id="IPR007627">
    <property type="entry name" value="RNA_pol_sigma70_r2"/>
</dbReference>
<dbReference type="InterPro" id="IPR007624">
    <property type="entry name" value="RNA_pol_sigma70_r3"/>
</dbReference>
<protein>
    <submittedName>
        <fullName evidence="9">RNA polymerase subunit sigma</fullName>
    </submittedName>
</protein>
<dbReference type="PANTHER" id="PTHR30603">
    <property type="entry name" value="RNA POLYMERASE SIGMA FACTOR RPO"/>
    <property type="match status" value="1"/>
</dbReference>
<dbReference type="AlphaFoldDB" id="A0A246FKD5"/>
<feature type="domain" description="RNA polymerase sigma-70 region 2" evidence="7">
    <location>
        <begin position="56"/>
        <end position="123"/>
    </location>
</feature>
<dbReference type="Pfam" id="PF04539">
    <property type="entry name" value="Sigma70_r3"/>
    <property type="match status" value="1"/>
</dbReference>
<dbReference type="SUPFAM" id="SSF88946">
    <property type="entry name" value="Sigma2 domain of RNA polymerase sigma factors"/>
    <property type="match status" value="1"/>
</dbReference>
<feature type="domain" description="RNA polymerase sigma-70 region 1.2" evidence="5">
    <location>
        <begin position="17"/>
        <end position="49"/>
    </location>
</feature>
<keyword evidence="10" id="KW-1185">Reference proteome</keyword>
<evidence type="ECO:0000259" key="6">
    <source>
        <dbReference type="Pfam" id="PF04539"/>
    </source>
</evidence>
<evidence type="ECO:0000256" key="4">
    <source>
        <dbReference type="ARBA" id="ARBA00023163"/>
    </source>
</evidence>
<dbReference type="InterPro" id="IPR014284">
    <property type="entry name" value="RNA_pol_sigma-70_dom"/>
</dbReference>
<evidence type="ECO:0000259" key="5">
    <source>
        <dbReference type="Pfam" id="PF00140"/>
    </source>
</evidence>
<dbReference type="SUPFAM" id="SSF88659">
    <property type="entry name" value="Sigma3 and sigma4 domains of RNA polymerase sigma factors"/>
    <property type="match status" value="2"/>
</dbReference>
<keyword evidence="4" id="KW-0804">Transcription</keyword>
<comment type="caution">
    <text evidence="9">The sequence shown here is derived from an EMBL/GenBank/DDBJ whole genome shotgun (WGS) entry which is preliminary data.</text>
</comment>
<keyword evidence="3" id="KW-0238">DNA-binding</keyword>
<feature type="domain" description="RNA polymerase sigma-70 region 4" evidence="8">
    <location>
        <begin position="222"/>
        <end position="275"/>
    </location>
</feature>
<name>A0A246FKD5_9BACT</name>